<dbReference type="EMBL" id="JOKZ01000016">
    <property type="protein sequence ID" value="KKP06903.1"/>
    <property type="molecule type" value="Genomic_DNA"/>
</dbReference>
<feature type="region of interest" description="Disordered" evidence="1">
    <location>
        <begin position="28"/>
        <end position="161"/>
    </location>
</feature>
<comment type="caution">
    <text evidence="2">The sequence shown here is derived from an EMBL/GenBank/DDBJ whole genome shotgun (WGS) entry which is preliminary data.</text>
</comment>
<feature type="compositionally biased region" description="Basic and acidic residues" evidence="1">
    <location>
        <begin position="112"/>
        <end position="124"/>
    </location>
</feature>
<evidence type="ECO:0000256" key="1">
    <source>
        <dbReference type="SAM" id="MobiDB-lite"/>
    </source>
</evidence>
<dbReference type="AlphaFoldDB" id="A0A0F9Y490"/>
<gene>
    <name evidence="2" type="ORF">THAR02_00984</name>
</gene>
<feature type="compositionally biased region" description="Basic and acidic residues" evidence="1">
    <location>
        <begin position="149"/>
        <end position="161"/>
    </location>
</feature>
<protein>
    <submittedName>
        <fullName evidence="2">Uncharacterized protein</fullName>
    </submittedName>
</protein>
<reference evidence="3" key="1">
    <citation type="journal article" date="2015" name="Genome Announc.">
        <title>Draft whole-genome sequence of the biocontrol agent Trichoderma harzianum T6776.</title>
        <authorList>
            <person name="Baroncelli R."/>
            <person name="Piaggeschi G."/>
            <person name="Fiorini L."/>
            <person name="Bertolini E."/>
            <person name="Zapparata A."/>
            <person name="Pe M.E."/>
            <person name="Sarrocco S."/>
            <person name="Vannacci G."/>
        </authorList>
    </citation>
    <scope>NUCLEOTIDE SEQUENCE [LARGE SCALE GENOMIC DNA]</scope>
    <source>
        <strain evidence="3">T6776</strain>
    </source>
</reference>
<proteinExistence type="predicted"/>
<evidence type="ECO:0000313" key="3">
    <source>
        <dbReference type="Proteomes" id="UP000034112"/>
    </source>
</evidence>
<dbReference type="Proteomes" id="UP000034112">
    <property type="component" value="Unassembled WGS sequence"/>
</dbReference>
<feature type="compositionally biased region" description="Basic and acidic residues" evidence="1">
    <location>
        <begin position="68"/>
        <end position="84"/>
    </location>
</feature>
<evidence type="ECO:0000313" key="2">
    <source>
        <dbReference type="EMBL" id="KKP06903.1"/>
    </source>
</evidence>
<sequence length="187" mass="20838">MAPTRRSARLNPVVQPLVDIRDSGITARSVRSKQERITPDTTQVIPESDIEDDSGIVFSPPRKRRRSERLNPIDQRLIDTRDDGTTGQTTPRKQQSIAQGVTPPDDILNDPSHIEGGEEHKDDGETVPPPLRKRRRSARLDLVVEPSINDEHGNIPADTDRQLLDEDAATPAFYNPTGAEDSNNIIR</sequence>
<organism evidence="2 3">
    <name type="scientific">Trichoderma harzianum</name>
    <name type="common">Hypocrea lixii</name>
    <dbReference type="NCBI Taxonomy" id="5544"/>
    <lineage>
        <taxon>Eukaryota</taxon>
        <taxon>Fungi</taxon>
        <taxon>Dikarya</taxon>
        <taxon>Ascomycota</taxon>
        <taxon>Pezizomycotina</taxon>
        <taxon>Sordariomycetes</taxon>
        <taxon>Hypocreomycetidae</taxon>
        <taxon>Hypocreales</taxon>
        <taxon>Hypocreaceae</taxon>
        <taxon>Trichoderma</taxon>
    </lineage>
</organism>
<accession>A0A0F9Y490</accession>
<name>A0A0F9Y490_TRIHA</name>